<evidence type="ECO:0000313" key="1">
    <source>
        <dbReference type="EMBL" id="KYP42012.1"/>
    </source>
</evidence>
<dbReference type="EMBL" id="KQ483739">
    <property type="protein sequence ID" value="KYP42012.1"/>
    <property type="molecule type" value="Genomic_DNA"/>
</dbReference>
<dbReference type="AlphaFoldDB" id="A0A151RHB5"/>
<proteinExistence type="predicted"/>
<sequence>KVLSNRLRKVILKVISKNQIFIKERQILDEVLIANEIVDESRRKGKRIITL</sequence>
<dbReference type="Proteomes" id="UP000075243">
    <property type="component" value="Unassembled WGS sequence"/>
</dbReference>
<reference evidence="1" key="1">
    <citation type="journal article" date="2012" name="Nat. Biotechnol.">
        <title>Draft genome sequence of pigeonpea (Cajanus cajan), an orphan legume crop of resource-poor farmers.</title>
        <authorList>
            <person name="Varshney R.K."/>
            <person name="Chen W."/>
            <person name="Li Y."/>
            <person name="Bharti A.K."/>
            <person name="Saxena R.K."/>
            <person name="Schlueter J.A."/>
            <person name="Donoghue M.T."/>
            <person name="Azam S."/>
            <person name="Fan G."/>
            <person name="Whaley A.M."/>
            <person name="Farmer A.D."/>
            <person name="Sheridan J."/>
            <person name="Iwata A."/>
            <person name="Tuteja R."/>
            <person name="Penmetsa R.V."/>
            <person name="Wu W."/>
            <person name="Upadhyaya H.D."/>
            <person name="Yang S.P."/>
            <person name="Shah T."/>
            <person name="Saxena K.B."/>
            <person name="Michael T."/>
            <person name="McCombie W.R."/>
            <person name="Yang B."/>
            <person name="Zhang G."/>
            <person name="Yang H."/>
            <person name="Wang J."/>
            <person name="Spillane C."/>
            <person name="Cook D.R."/>
            <person name="May G.D."/>
            <person name="Xu X."/>
            <person name="Jackson S.A."/>
        </authorList>
    </citation>
    <scope>NUCLEOTIDE SEQUENCE [LARGE SCALE GENOMIC DNA]</scope>
</reference>
<evidence type="ECO:0000313" key="2">
    <source>
        <dbReference type="Proteomes" id="UP000075243"/>
    </source>
</evidence>
<keyword evidence="2" id="KW-1185">Reference proteome</keyword>
<dbReference type="Gramene" id="C.cajan_31988.t">
    <property type="protein sequence ID" value="C.cajan_31988.t.cds1"/>
    <property type="gene ID" value="C.cajan_31988"/>
</dbReference>
<gene>
    <name evidence="1" type="ORF">KK1_036574</name>
</gene>
<organism evidence="1 2">
    <name type="scientific">Cajanus cajan</name>
    <name type="common">Pigeon pea</name>
    <name type="synonym">Cajanus indicus</name>
    <dbReference type="NCBI Taxonomy" id="3821"/>
    <lineage>
        <taxon>Eukaryota</taxon>
        <taxon>Viridiplantae</taxon>
        <taxon>Streptophyta</taxon>
        <taxon>Embryophyta</taxon>
        <taxon>Tracheophyta</taxon>
        <taxon>Spermatophyta</taxon>
        <taxon>Magnoliopsida</taxon>
        <taxon>eudicotyledons</taxon>
        <taxon>Gunneridae</taxon>
        <taxon>Pentapetalae</taxon>
        <taxon>rosids</taxon>
        <taxon>fabids</taxon>
        <taxon>Fabales</taxon>
        <taxon>Fabaceae</taxon>
        <taxon>Papilionoideae</taxon>
        <taxon>50 kb inversion clade</taxon>
        <taxon>NPAAA clade</taxon>
        <taxon>indigoferoid/millettioid clade</taxon>
        <taxon>Phaseoleae</taxon>
        <taxon>Cajanus</taxon>
    </lineage>
</organism>
<accession>A0A151RHB5</accession>
<feature type="non-terminal residue" evidence="1">
    <location>
        <position position="1"/>
    </location>
</feature>
<name>A0A151RHB5_CAJCA</name>
<protein>
    <submittedName>
        <fullName evidence="1">Uncharacterized protein</fullName>
    </submittedName>
</protein>